<comment type="similarity">
    <text evidence="2">Belongs to the CpxP/Spy family.</text>
</comment>
<dbReference type="PANTHER" id="PTHR38102">
    <property type="entry name" value="PERIPLASMIC CHAPERONE SPY"/>
    <property type="match status" value="1"/>
</dbReference>
<dbReference type="Gene3D" id="1.20.120.1490">
    <property type="match status" value="1"/>
</dbReference>
<dbReference type="KEGG" id="hbq:QI031_26405"/>
<comment type="subcellular location">
    <subcellularLocation>
        <location evidence="1">Periplasm</location>
    </subcellularLocation>
</comment>
<accession>A0AAJ6P910</accession>
<name>A0AAJ6P910_9CYAN</name>
<proteinExistence type="inferred from homology"/>
<dbReference type="AlphaFoldDB" id="A0AAJ6P910"/>
<evidence type="ECO:0000256" key="2">
    <source>
        <dbReference type="ARBA" id="ARBA00008441"/>
    </source>
</evidence>
<dbReference type="RefSeq" id="WP_281482544.1">
    <property type="nucleotide sequence ID" value="NZ_CP124543.1"/>
</dbReference>
<protein>
    <submittedName>
        <fullName evidence="8">Spy/CpxP family protein refolding chaperone</fullName>
    </submittedName>
</protein>
<dbReference type="Proteomes" id="UP001223520">
    <property type="component" value="Chromosome"/>
</dbReference>
<evidence type="ECO:0000256" key="5">
    <source>
        <dbReference type="SAM" id="Coils"/>
    </source>
</evidence>
<sequence>MKFRFFSVLIFTTAAITTIASALHAQFPPNQGQFPEKEGFPSREQGQQSFFKDLNLTQEQKDKLKEVQEENKSAIDEILTSEQRDTLRQAFAAGKKPPEAMQSLNLSDDQKQKIQEIMELQKQKISEILTPEQQEKLRDRLEEIHKQNPPGSLPPEGFGQFPNGNVPIGIPPES</sequence>
<feature type="chain" id="PRO_5042554077" evidence="7">
    <location>
        <begin position="26"/>
        <end position="174"/>
    </location>
</feature>
<evidence type="ECO:0000256" key="1">
    <source>
        <dbReference type="ARBA" id="ARBA00004418"/>
    </source>
</evidence>
<reference evidence="8 9" key="1">
    <citation type="journal article" date="2023" name="Limnol Oceanogr Lett">
        <title>Environmental adaptations by the intertidal Antarctic cyanobacterium Halotia branconii CENA392 as revealed using long-read genome sequencing.</title>
        <authorList>
            <person name="Dextro R.B."/>
            <person name="Delbaje E."/>
            <person name="Freitas P.N.N."/>
            <person name="Geraldes V."/>
            <person name="Pinto E."/>
            <person name="Long P.F."/>
            <person name="Fiore M.F."/>
        </authorList>
    </citation>
    <scope>NUCLEOTIDE SEQUENCE [LARGE SCALE GENOMIC DNA]</scope>
    <source>
        <strain evidence="8 9">CENA392</strain>
    </source>
</reference>
<keyword evidence="5" id="KW-0175">Coiled coil</keyword>
<dbReference type="PANTHER" id="PTHR38102:SF1">
    <property type="entry name" value="PERIPLASMIC CHAPERONE SPY"/>
    <property type="match status" value="1"/>
</dbReference>
<dbReference type="EMBL" id="CP124543">
    <property type="protein sequence ID" value="WGV25241.1"/>
    <property type="molecule type" value="Genomic_DNA"/>
</dbReference>
<gene>
    <name evidence="8" type="ORF">QI031_26405</name>
</gene>
<keyword evidence="9" id="KW-1185">Reference proteome</keyword>
<feature type="region of interest" description="Disordered" evidence="6">
    <location>
        <begin position="144"/>
        <end position="174"/>
    </location>
</feature>
<organism evidence="8 9">
    <name type="scientific">Halotia branconii CENA392</name>
    <dbReference type="NCBI Taxonomy" id="1539056"/>
    <lineage>
        <taxon>Bacteria</taxon>
        <taxon>Bacillati</taxon>
        <taxon>Cyanobacteriota</taxon>
        <taxon>Cyanophyceae</taxon>
        <taxon>Nostocales</taxon>
        <taxon>Nodulariaceae</taxon>
        <taxon>Halotia</taxon>
    </lineage>
</organism>
<evidence type="ECO:0000313" key="9">
    <source>
        <dbReference type="Proteomes" id="UP001223520"/>
    </source>
</evidence>
<evidence type="ECO:0000256" key="3">
    <source>
        <dbReference type="ARBA" id="ARBA00022729"/>
    </source>
</evidence>
<dbReference type="GO" id="GO:0051082">
    <property type="term" value="F:unfolded protein binding"/>
    <property type="evidence" value="ECO:0007669"/>
    <property type="project" value="TreeGrafter"/>
</dbReference>
<keyword evidence="3 7" id="KW-0732">Signal</keyword>
<dbReference type="InterPro" id="IPR012899">
    <property type="entry name" value="LTXXQ"/>
</dbReference>
<dbReference type="InterPro" id="IPR052211">
    <property type="entry name" value="Cpx_auxiliary_protein"/>
</dbReference>
<evidence type="ECO:0000256" key="4">
    <source>
        <dbReference type="ARBA" id="ARBA00022764"/>
    </source>
</evidence>
<feature type="coiled-coil region" evidence="5">
    <location>
        <begin position="57"/>
        <end position="84"/>
    </location>
</feature>
<dbReference type="Pfam" id="PF07813">
    <property type="entry name" value="LTXXQ"/>
    <property type="match status" value="1"/>
</dbReference>
<evidence type="ECO:0000256" key="6">
    <source>
        <dbReference type="SAM" id="MobiDB-lite"/>
    </source>
</evidence>
<dbReference type="GO" id="GO:0030288">
    <property type="term" value="C:outer membrane-bounded periplasmic space"/>
    <property type="evidence" value="ECO:0007669"/>
    <property type="project" value="TreeGrafter"/>
</dbReference>
<feature type="signal peptide" evidence="7">
    <location>
        <begin position="1"/>
        <end position="25"/>
    </location>
</feature>
<evidence type="ECO:0000256" key="7">
    <source>
        <dbReference type="SAM" id="SignalP"/>
    </source>
</evidence>
<keyword evidence="4" id="KW-0574">Periplasm</keyword>
<evidence type="ECO:0000313" key="8">
    <source>
        <dbReference type="EMBL" id="WGV25241.1"/>
    </source>
</evidence>